<accession>A0A918LM15</accession>
<keyword evidence="2" id="KW-1185">Reference proteome</keyword>
<dbReference type="AlphaFoldDB" id="A0A918LM15"/>
<comment type="caution">
    <text evidence="1">The sequence shown here is derived from an EMBL/GenBank/DDBJ whole genome shotgun (WGS) entry which is preliminary data.</text>
</comment>
<dbReference type="Proteomes" id="UP000619486">
    <property type="component" value="Unassembled WGS sequence"/>
</dbReference>
<evidence type="ECO:0000313" key="1">
    <source>
        <dbReference type="EMBL" id="GGT22192.1"/>
    </source>
</evidence>
<reference evidence="1" key="2">
    <citation type="submission" date="2020-09" db="EMBL/GenBank/DDBJ databases">
        <authorList>
            <person name="Sun Q."/>
            <person name="Ohkuma M."/>
        </authorList>
    </citation>
    <scope>NUCLEOTIDE SEQUENCE</scope>
    <source>
        <strain evidence="1">JCM 3172</strain>
    </source>
</reference>
<proteinExistence type="predicted"/>
<dbReference type="EMBL" id="BMQQ01000003">
    <property type="protein sequence ID" value="GGT22192.1"/>
    <property type="molecule type" value="Genomic_DNA"/>
</dbReference>
<evidence type="ECO:0000313" key="2">
    <source>
        <dbReference type="Proteomes" id="UP000619486"/>
    </source>
</evidence>
<sequence>MSADRVDAFADLRDEFFGYVQDIRYATLVTVDRLNRPRARVLLPVWEEVDGRPVGWIAAFPTPVKTAHVRRNPHVTVSYWNPRQNAAFADSAARWEEDMDEKRRVWDLYVQGGPPGVGYDPAHYWKGGPQDPGFAILRMDPFRVQVLRGRDLRSRIWQPAEQPLDGDA</sequence>
<dbReference type="SUPFAM" id="SSF50475">
    <property type="entry name" value="FMN-binding split barrel"/>
    <property type="match status" value="1"/>
</dbReference>
<name>A0A918LM15_9ACTN</name>
<protein>
    <submittedName>
        <fullName evidence="1">Pyridoxamine 5'-phosphate oxidase</fullName>
    </submittedName>
</protein>
<organism evidence="1 2">
    <name type="scientific">Streptomyces purpureus</name>
    <dbReference type="NCBI Taxonomy" id="1951"/>
    <lineage>
        <taxon>Bacteria</taxon>
        <taxon>Bacillati</taxon>
        <taxon>Actinomycetota</taxon>
        <taxon>Actinomycetes</taxon>
        <taxon>Kitasatosporales</taxon>
        <taxon>Streptomycetaceae</taxon>
        <taxon>Streptomyces</taxon>
    </lineage>
</organism>
<dbReference type="RefSeq" id="WP_189200455.1">
    <property type="nucleotide sequence ID" value="NZ_BMQQ01000003.1"/>
</dbReference>
<dbReference type="Gene3D" id="2.30.110.10">
    <property type="entry name" value="Electron Transport, Fmn-binding Protein, Chain A"/>
    <property type="match status" value="1"/>
</dbReference>
<reference evidence="1" key="1">
    <citation type="journal article" date="2014" name="Int. J. Syst. Evol. Microbiol.">
        <title>Complete genome sequence of Corynebacterium casei LMG S-19264T (=DSM 44701T), isolated from a smear-ripened cheese.</title>
        <authorList>
            <consortium name="US DOE Joint Genome Institute (JGI-PGF)"/>
            <person name="Walter F."/>
            <person name="Albersmeier A."/>
            <person name="Kalinowski J."/>
            <person name="Ruckert C."/>
        </authorList>
    </citation>
    <scope>NUCLEOTIDE SEQUENCE</scope>
    <source>
        <strain evidence="1">JCM 3172</strain>
    </source>
</reference>
<dbReference type="InterPro" id="IPR012349">
    <property type="entry name" value="Split_barrel_FMN-bd"/>
</dbReference>
<gene>
    <name evidence="1" type="ORF">GCM10014713_14020</name>
</gene>